<evidence type="ECO:0000313" key="4">
    <source>
        <dbReference type="Proteomes" id="UP000092695"/>
    </source>
</evidence>
<evidence type="ECO:0000313" key="3">
    <source>
        <dbReference type="EMBL" id="ANO50785.1"/>
    </source>
</evidence>
<gene>
    <name evidence="3" type="ORF">BA177_05810</name>
</gene>
<dbReference type="RefSeq" id="WP_068614076.1">
    <property type="nucleotide sequence ID" value="NZ_CP016268.1"/>
</dbReference>
<dbReference type="PANTHER" id="PTHR43477">
    <property type="entry name" value="DIHYDROANTICAPSIN 7-DEHYDROGENASE"/>
    <property type="match status" value="1"/>
</dbReference>
<name>A0A193LE32_9GAMM</name>
<protein>
    <recommendedName>
        <fullName evidence="5">Short-chain dehydrogenase</fullName>
    </recommendedName>
</protein>
<organism evidence="3 4">
    <name type="scientific">Woeseia oceani</name>
    <dbReference type="NCBI Taxonomy" id="1548547"/>
    <lineage>
        <taxon>Bacteria</taxon>
        <taxon>Pseudomonadati</taxon>
        <taxon>Pseudomonadota</taxon>
        <taxon>Gammaproteobacteria</taxon>
        <taxon>Woeseiales</taxon>
        <taxon>Woeseiaceae</taxon>
        <taxon>Woeseia</taxon>
    </lineage>
</organism>
<dbReference type="InterPro" id="IPR051122">
    <property type="entry name" value="SDR_DHRS6-like"/>
</dbReference>
<sequence>MADSGRLFGVRAMLCGGANGIGEAIARTLVRHDASVVAVDRADSDIETRYRDVSGATGLAARFDGDEHAAAAVAAAEKQLGGLDAIVISTGLQVQPPLQDAETHAGVLQGRLTGIRQLFAAALPRMKRSPAGRFIVVGMLRSAFGRDAELLVQEAEESLAGLLRELAVDAGPFGITVNYVQPGALMTPESRRVFSDDKSLRDFCIERSAARRLGEALDVAKAVLFLASDDATFVSGSGIAVDGGRIR</sequence>
<dbReference type="Pfam" id="PF13561">
    <property type="entry name" value="adh_short_C2"/>
    <property type="match status" value="1"/>
</dbReference>
<dbReference type="SUPFAM" id="SSF51735">
    <property type="entry name" value="NAD(P)-binding Rossmann-fold domains"/>
    <property type="match status" value="1"/>
</dbReference>
<comment type="similarity">
    <text evidence="1">Belongs to the short-chain dehydrogenases/reductases (SDR) family.</text>
</comment>
<proteinExistence type="inferred from homology"/>
<dbReference type="AlphaFoldDB" id="A0A193LE32"/>
<evidence type="ECO:0000256" key="1">
    <source>
        <dbReference type="ARBA" id="ARBA00006484"/>
    </source>
</evidence>
<dbReference type="OrthoDB" id="9804774at2"/>
<keyword evidence="4" id="KW-1185">Reference proteome</keyword>
<dbReference type="Proteomes" id="UP000092695">
    <property type="component" value="Chromosome"/>
</dbReference>
<dbReference type="PANTHER" id="PTHR43477:SF1">
    <property type="entry name" value="DIHYDROANTICAPSIN 7-DEHYDROGENASE"/>
    <property type="match status" value="1"/>
</dbReference>
<reference evidence="3 4" key="1">
    <citation type="submission" date="2016-06" db="EMBL/GenBank/DDBJ databases">
        <title>Complete genome sequence of a deep-branching marine Gamma Proteobacterium Woeseia oceani type strain XK5.</title>
        <authorList>
            <person name="Mu D."/>
            <person name="Du Z."/>
        </authorList>
    </citation>
    <scope>NUCLEOTIDE SEQUENCE [LARGE SCALE GENOMIC DNA]</scope>
    <source>
        <strain evidence="3 4">XK5</strain>
    </source>
</reference>
<dbReference type="InterPro" id="IPR002347">
    <property type="entry name" value="SDR_fam"/>
</dbReference>
<dbReference type="Gene3D" id="3.40.50.720">
    <property type="entry name" value="NAD(P)-binding Rossmann-like Domain"/>
    <property type="match status" value="1"/>
</dbReference>
<accession>A0A193LE32</accession>
<evidence type="ECO:0000256" key="2">
    <source>
        <dbReference type="ARBA" id="ARBA00023002"/>
    </source>
</evidence>
<evidence type="ECO:0008006" key="5">
    <source>
        <dbReference type="Google" id="ProtNLM"/>
    </source>
</evidence>
<dbReference type="EMBL" id="CP016268">
    <property type="protein sequence ID" value="ANO50785.1"/>
    <property type="molecule type" value="Genomic_DNA"/>
</dbReference>
<dbReference type="KEGG" id="woc:BA177_05810"/>
<keyword evidence="2" id="KW-0560">Oxidoreductase</keyword>
<dbReference type="GO" id="GO:0016491">
    <property type="term" value="F:oxidoreductase activity"/>
    <property type="evidence" value="ECO:0007669"/>
    <property type="project" value="UniProtKB-KW"/>
</dbReference>
<dbReference type="CDD" id="cd05233">
    <property type="entry name" value="SDR_c"/>
    <property type="match status" value="1"/>
</dbReference>
<dbReference type="STRING" id="1548547.BA177_05810"/>
<dbReference type="PRINTS" id="PR00081">
    <property type="entry name" value="GDHRDH"/>
</dbReference>
<dbReference type="InterPro" id="IPR036291">
    <property type="entry name" value="NAD(P)-bd_dom_sf"/>
</dbReference>